<dbReference type="EMBL" id="UGAB01000002">
    <property type="protein sequence ID" value="STF43574.1"/>
    <property type="molecule type" value="Genomic_DNA"/>
</dbReference>
<dbReference type="EC" id="3.4.19.-" evidence="1"/>
<sequence>MIDYTAAGFTLLQGAHLYAPEDRGICDVLVANGKIIAVASNIPSDIVPDCTVVDLSGQILCPGFIDQHVHLIGGGGEAGPTTRTPEVALSRLTEAGVTSVVGLLGTDSISRHPESLLAKTRALNEEGISAWMLTGAYHVPSRTITGSVEKDVAIIDRVIGVKCAISDHRSAAPDVYHLANMAAESALAVCSAVNLASPCSTWATAKRRYSLSMTCWKTAMCRLASCCRPTLTATFRCLSRRWSSRAKAAPSISPAALTNQSPLPKVLPAPFRRVFRWHASPSSSDGNGSQPFFDDEGNLTHIGVAGFETLLETVQVLVKDYDFSISDALRPLTSSVAGFLNLSGKGEILPGNDADLLVMTPELRIEQVYARGKLMVKDGKACVKGTFETAINGCQPPEWT</sequence>
<dbReference type="GO" id="GO:0016810">
    <property type="term" value="F:hydrolase activity, acting on carbon-nitrogen (but not peptide) bonds"/>
    <property type="evidence" value="ECO:0007669"/>
    <property type="project" value="InterPro"/>
</dbReference>
<evidence type="ECO:0000313" key="1">
    <source>
        <dbReference type="EMBL" id="STF43574.1"/>
    </source>
</evidence>
<dbReference type="PANTHER" id="PTHR11647:SF1">
    <property type="entry name" value="COLLAPSIN RESPONSE MEDIATOR PROTEIN"/>
    <property type="match status" value="1"/>
</dbReference>
<evidence type="ECO:0000313" key="2">
    <source>
        <dbReference type="Proteomes" id="UP000254877"/>
    </source>
</evidence>
<accession>A0A376LIJ4</accession>
<proteinExistence type="predicted"/>
<dbReference type="InterPro" id="IPR011059">
    <property type="entry name" value="Metal-dep_hydrolase_composite"/>
</dbReference>
<gene>
    <name evidence="1" type="primary">iadA</name>
    <name evidence="1" type="ORF">NCTC7928_04272</name>
</gene>
<dbReference type="SUPFAM" id="SSF51338">
    <property type="entry name" value="Composite domain of metallo-dependent hydrolases"/>
    <property type="match status" value="2"/>
</dbReference>
<protein>
    <submittedName>
        <fullName evidence="1">Isoaspartyl dipeptidase</fullName>
        <ecNumber evidence="1">3.4.19.-</ecNumber>
    </submittedName>
</protein>
<dbReference type="InterPro" id="IPR032466">
    <property type="entry name" value="Metal_Hydrolase"/>
</dbReference>
<keyword evidence="1" id="KW-0378">Hydrolase</keyword>
<dbReference type="InterPro" id="IPR050378">
    <property type="entry name" value="Metallo-dep_Hydrolases_sf"/>
</dbReference>
<dbReference type="SUPFAM" id="SSF51556">
    <property type="entry name" value="Metallo-dependent hydrolases"/>
    <property type="match status" value="1"/>
</dbReference>
<organism evidence="1 2">
    <name type="scientific">Escherichia coli</name>
    <dbReference type="NCBI Taxonomy" id="562"/>
    <lineage>
        <taxon>Bacteria</taxon>
        <taxon>Pseudomonadati</taxon>
        <taxon>Pseudomonadota</taxon>
        <taxon>Gammaproteobacteria</taxon>
        <taxon>Enterobacterales</taxon>
        <taxon>Enterobacteriaceae</taxon>
        <taxon>Escherichia</taxon>
    </lineage>
</organism>
<dbReference type="Gene3D" id="2.30.40.10">
    <property type="entry name" value="Urease, subunit C, domain 1"/>
    <property type="match status" value="2"/>
</dbReference>
<reference evidence="1 2" key="1">
    <citation type="submission" date="2018-06" db="EMBL/GenBank/DDBJ databases">
        <authorList>
            <consortium name="Pathogen Informatics"/>
            <person name="Doyle S."/>
        </authorList>
    </citation>
    <scope>NUCLEOTIDE SEQUENCE [LARGE SCALE GENOMIC DNA]</scope>
    <source>
        <strain evidence="1 2">NCTC7928</strain>
    </source>
</reference>
<dbReference type="Gene3D" id="3.20.20.140">
    <property type="entry name" value="Metal-dependent hydrolases"/>
    <property type="match status" value="1"/>
</dbReference>
<dbReference type="AlphaFoldDB" id="A0A376LIJ4"/>
<dbReference type="Proteomes" id="UP000254877">
    <property type="component" value="Unassembled WGS sequence"/>
</dbReference>
<dbReference type="PANTHER" id="PTHR11647">
    <property type="entry name" value="HYDRANTOINASE/DIHYDROPYRIMIDINASE FAMILY MEMBER"/>
    <property type="match status" value="1"/>
</dbReference>
<name>A0A376LIJ4_ECOLX</name>